<reference evidence="1 2" key="1">
    <citation type="submission" date="2013-02" db="EMBL/GenBank/DDBJ databases">
        <title>Whole genome shotgun sequence of Gordonia malaquae NBRC 108250.</title>
        <authorList>
            <person name="Yoshida I."/>
            <person name="Hosoyama A."/>
            <person name="Tsuchikane K."/>
            <person name="Ando Y."/>
            <person name="Baba S."/>
            <person name="Ohji S."/>
            <person name="Hamada M."/>
            <person name="Tamura T."/>
            <person name="Yamazoe A."/>
            <person name="Yamazaki S."/>
            <person name="Fujita N."/>
        </authorList>
    </citation>
    <scope>NUCLEOTIDE SEQUENCE [LARGE SCALE GENOMIC DNA]</scope>
    <source>
        <strain evidence="1 2">NBRC 108250</strain>
    </source>
</reference>
<dbReference type="eggNOG" id="ENOG502ZUWJ">
    <property type="taxonomic scope" value="Bacteria"/>
</dbReference>
<sequence>MVDALAGLNRQPERLFETTHVVQRAQVPTPADLLASIPNGYFEGDWSPFASHTVARRMHDQHGYALIGVGASTLAFHRTAAASPDPTALIADVQHLYGAADSPAWDEVRDAVTDSPILVLGYAEDFVELAD</sequence>
<dbReference type="OrthoDB" id="7595245at2"/>
<protein>
    <submittedName>
        <fullName evidence="1">Uncharacterized protein</fullName>
    </submittedName>
</protein>
<dbReference type="Proteomes" id="UP000035009">
    <property type="component" value="Unassembled WGS sequence"/>
</dbReference>
<name>M3TAM7_GORML</name>
<evidence type="ECO:0000313" key="2">
    <source>
        <dbReference type="Proteomes" id="UP000035009"/>
    </source>
</evidence>
<dbReference type="RefSeq" id="WP_008376503.1">
    <property type="nucleotide sequence ID" value="NZ_BAOP01000003.1"/>
</dbReference>
<dbReference type="AlphaFoldDB" id="M3TAM7"/>
<evidence type="ECO:0000313" key="1">
    <source>
        <dbReference type="EMBL" id="GAC78481.1"/>
    </source>
</evidence>
<organism evidence="1 2">
    <name type="scientific">Gordonia malaquae NBRC 108250</name>
    <dbReference type="NCBI Taxonomy" id="1223542"/>
    <lineage>
        <taxon>Bacteria</taxon>
        <taxon>Bacillati</taxon>
        <taxon>Actinomycetota</taxon>
        <taxon>Actinomycetes</taxon>
        <taxon>Mycobacteriales</taxon>
        <taxon>Gordoniaceae</taxon>
        <taxon>Gordonia</taxon>
    </lineage>
</organism>
<accession>M3TAM7</accession>
<keyword evidence="2" id="KW-1185">Reference proteome</keyword>
<dbReference type="EMBL" id="BAOP01000003">
    <property type="protein sequence ID" value="GAC78481.1"/>
    <property type="molecule type" value="Genomic_DNA"/>
</dbReference>
<gene>
    <name evidence="1" type="ORF">GM1_003_02200</name>
</gene>
<dbReference type="STRING" id="410332.SAMN04488550_2463"/>
<comment type="caution">
    <text evidence="1">The sequence shown here is derived from an EMBL/GenBank/DDBJ whole genome shotgun (WGS) entry which is preliminary data.</text>
</comment>
<proteinExistence type="predicted"/>